<evidence type="ECO:0000313" key="2">
    <source>
        <dbReference type="EMBL" id="TGY88192.1"/>
    </source>
</evidence>
<organism evidence="2 3">
    <name type="scientific">Marinicauda algicola</name>
    <dbReference type="NCBI Taxonomy" id="2029849"/>
    <lineage>
        <taxon>Bacteria</taxon>
        <taxon>Pseudomonadati</taxon>
        <taxon>Pseudomonadota</taxon>
        <taxon>Alphaproteobacteria</taxon>
        <taxon>Maricaulales</taxon>
        <taxon>Maricaulaceae</taxon>
        <taxon>Marinicauda</taxon>
    </lineage>
</organism>
<dbReference type="PANTHER" id="PTHR47515">
    <property type="entry name" value="LOW CALCIUM RESPONSE LOCUS PROTEIN T"/>
    <property type="match status" value="1"/>
</dbReference>
<dbReference type="InterPro" id="IPR009057">
    <property type="entry name" value="Homeodomain-like_sf"/>
</dbReference>
<dbReference type="Gene3D" id="3.30.420.10">
    <property type="entry name" value="Ribonuclease H-like superfamily/Ribonuclease H"/>
    <property type="match status" value="1"/>
</dbReference>
<dbReference type="Pfam" id="PF13276">
    <property type="entry name" value="HTH_21"/>
    <property type="match status" value="1"/>
</dbReference>
<sequence>MRKSRFSEEQIISILREQEQGRPTPEVCRGHGISTNTFYRWKSKYGGMEVSDARRLKQLEDENSRLKRLLAEQVLDNTMLKDLPGKELTTPRRRRGAAVTLMERYQISQRRACRLVSVDPKTVRRKRPPDNPEVRERMREIAAERRRFGYRRIGIMLEREGITMNHKKLRRIYREEGLAVKRRRGRKRATGSRRPMLVPSGPCERWSLDFLADVFGAARRFRILAVIDDFSRECLALVCDTSLSGQRVARELDALIRLYGKPAMIVSDNGTELTSRAILRWQQEAGVEWHYIAPGKPQQNGFVESFNGRLRDELLNEEVFESLSRARRVIARWRHDYNNVRPHSALNGHTPAAVRRSPELLRGSAHGALDQTDQMDYQTAALP</sequence>
<dbReference type="GO" id="GO:0004803">
    <property type="term" value="F:transposase activity"/>
    <property type="evidence" value="ECO:0007669"/>
    <property type="project" value="InterPro"/>
</dbReference>
<evidence type="ECO:0000259" key="1">
    <source>
        <dbReference type="PROSITE" id="PS50994"/>
    </source>
</evidence>
<dbReference type="EMBL" id="SRXW01000003">
    <property type="protein sequence ID" value="TGY88192.1"/>
    <property type="molecule type" value="Genomic_DNA"/>
</dbReference>
<proteinExistence type="predicted"/>
<dbReference type="Pfam" id="PF01527">
    <property type="entry name" value="HTH_Tnp_1"/>
    <property type="match status" value="1"/>
</dbReference>
<name>A0A4S2GZE1_9PROT</name>
<dbReference type="PROSITE" id="PS50994">
    <property type="entry name" value="INTEGRASE"/>
    <property type="match status" value="1"/>
</dbReference>
<feature type="domain" description="Integrase catalytic" evidence="1">
    <location>
        <begin position="198"/>
        <end position="359"/>
    </location>
</feature>
<gene>
    <name evidence="2" type="ORF">E5163_10185</name>
</gene>
<evidence type="ECO:0000313" key="3">
    <source>
        <dbReference type="Proteomes" id="UP000308054"/>
    </source>
</evidence>
<dbReference type="InterPro" id="IPR012337">
    <property type="entry name" value="RNaseH-like_sf"/>
</dbReference>
<dbReference type="InterPro" id="IPR002514">
    <property type="entry name" value="Transposase_8"/>
</dbReference>
<dbReference type="AlphaFoldDB" id="A0A4S2GZE1"/>
<dbReference type="OrthoDB" id="9813285at2"/>
<reference evidence="2 3" key="1">
    <citation type="journal article" date="2017" name="Int. J. Syst. Evol. Microbiol.">
        <title>Marinicauda algicola sp. nov., isolated from a marine red alga Rhodosorus marinus.</title>
        <authorList>
            <person name="Jeong S.E."/>
            <person name="Jeon S.H."/>
            <person name="Chun B.H."/>
            <person name="Kim D.W."/>
            <person name="Jeon C.O."/>
        </authorList>
    </citation>
    <scope>NUCLEOTIDE SEQUENCE [LARGE SCALE GENOMIC DNA]</scope>
    <source>
        <strain evidence="2 3">JCM 31718</strain>
    </source>
</reference>
<dbReference type="Pfam" id="PF13683">
    <property type="entry name" value="rve_3"/>
    <property type="match status" value="1"/>
</dbReference>
<dbReference type="SUPFAM" id="SSF53098">
    <property type="entry name" value="Ribonuclease H-like"/>
    <property type="match status" value="1"/>
</dbReference>
<dbReference type="Proteomes" id="UP000308054">
    <property type="component" value="Unassembled WGS sequence"/>
</dbReference>
<dbReference type="NCBIfam" id="NF033516">
    <property type="entry name" value="transpos_IS3"/>
    <property type="match status" value="1"/>
</dbReference>
<dbReference type="GO" id="GO:0015074">
    <property type="term" value="P:DNA integration"/>
    <property type="evidence" value="ECO:0007669"/>
    <property type="project" value="InterPro"/>
</dbReference>
<dbReference type="SUPFAM" id="SSF46689">
    <property type="entry name" value="Homeodomain-like"/>
    <property type="match status" value="1"/>
</dbReference>
<dbReference type="InterPro" id="IPR025948">
    <property type="entry name" value="HTH-like_dom"/>
</dbReference>
<accession>A0A4S2GZE1</accession>
<keyword evidence="3" id="KW-1185">Reference proteome</keyword>
<dbReference type="InterPro" id="IPR001584">
    <property type="entry name" value="Integrase_cat-core"/>
</dbReference>
<dbReference type="GO" id="GO:0003677">
    <property type="term" value="F:DNA binding"/>
    <property type="evidence" value="ECO:0007669"/>
    <property type="project" value="InterPro"/>
</dbReference>
<comment type="caution">
    <text evidence="2">The sequence shown here is derived from an EMBL/GenBank/DDBJ whole genome shotgun (WGS) entry which is preliminary data.</text>
</comment>
<dbReference type="GO" id="GO:0006313">
    <property type="term" value="P:DNA transposition"/>
    <property type="evidence" value="ECO:0007669"/>
    <property type="project" value="InterPro"/>
</dbReference>
<dbReference type="InterPro" id="IPR048020">
    <property type="entry name" value="Transpos_IS3"/>
</dbReference>
<dbReference type="InterPro" id="IPR036397">
    <property type="entry name" value="RNaseH_sf"/>
</dbReference>
<dbReference type="PANTHER" id="PTHR47515:SF1">
    <property type="entry name" value="BLR2054 PROTEIN"/>
    <property type="match status" value="1"/>
</dbReference>
<protein>
    <submittedName>
        <fullName evidence="2">IS3 family transposase</fullName>
    </submittedName>
</protein>